<evidence type="ECO:0000259" key="14">
    <source>
        <dbReference type="PROSITE" id="PS51745"/>
    </source>
</evidence>
<dbReference type="Pfam" id="PF00564">
    <property type="entry name" value="PB1"/>
    <property type="match status" value="1"/>
</dbReference>
<feature type="compositionally biased region" description="Pro residues" evidence="12">
    <location>
        <begin position="726"/>
        <end position="739"/>
    </location>
</feature>
<evidence type="ECO:0000256" key="6">
    <source>
        <dbReference type="ARBA" id="ARBA00022475"/>
    </source>
</evidence>
<feature type="compositionally biased region" description="Low complexity" evidence="12">
    <location>
        <begin position="365"/>
        <end position="383"/>
    </location>
</feature>
<gene>
    <name evidence="15" type="primary">PARD6A</name>
</gene>
<dbReference type="FunFam" id="2.30.42.10:FF:000030">
    <property type="entry name" value="Partitioning defective 6 homolog beta"/>
    <property type="match status" value="1"/>
</dbReference>
<comment type="subcellular location">
    <subcellularLocation>
        <location evidence="2">Cell junction</location>
        <location evidence="2">Tight junction</location>
    </subcellularLocation>
    <subcellularLocation>
        <location evidence="1">Cell membrane</location>
    </subcellularLocation>
    <subcellularLocation>
        <location evidence="3">Cytoplasm</location>
    </subcellularLocation>
</comment>
<dbReference type="SMART" id="SM00228">
    <property type="entry name" value="PDZ"/>
    <property type="match status" value="1"/>
</dbReference>
<evidence type="ECO:0000256" key="7">
    <source>
        <dbReference type="ARBA" id="ARBA00022490"/>
    </source>
</evidence>
<dbReference type="InParanoid" id="A0A7N4V3E8"/>
<dbReference type="GO" id="GO:0007163">
    <property type="term" value="P:establishment or maintenance of cell polarity"/>
    <property type="evidence" value="ECO:0007669"/>
    <property type="project" value="TreeGrafter"/>
</dbReference>
<keyword evidence="11" id="KW-0131">Cell cycle</keyword>
<evidence type="ECO:0000256" key="4">
    <source>
        <dbReference type="ARBA" id="ARBA00008625"/>
    </source>
</evidence>
<feature type="region of interest" description="Disordered" evidence="12">
    <location>
        <begin position="365"/>
        <end position="386"/>
    </location>
</feature>
<dbReference type="SMART" id="SM00666">
    <property type="entry name" value="PB1"/>
    <property type="match status" value="1"/>
</dbReference>
<comment type="similarity">
    <text evidence="4">Belongs to the PAR6 family.</text>
</comment>
<feature type="compositionally biased region" description="Gly residues" evidence="12">
    <location>
        <begin position="182"/>
        <end position="192"/>
    </location>
</feature>
<dbReference type="Proteomes" id="UP000007648">
    <property type="component" value="Unassembled WGS sequence"/>
</dbReference>
<evidence type="ECO:0000256" key="12">
    <source>
        <dbReference type="SAM" id="MobiDB-lite"/>
    </source>
</evidence>
<dbReference type="CDD" id="cd06718">
    <property type="entry name" value="PDZ_Par6-like"/>
    <property type="match status" value="1"/>
</dbReference>
<feature type="compositionally biased region" description="Low complexity" evidence="12">
    <location>
        <begin position="197"/>
        <end position="215"/>
    </location>
</feature>
<dbReference type="GO" id="GO:0051301">
    <property type="term" value="P:cell division"/>
    <property type="evidence" value="ECO:0007669"/>
    <property type="project" value="UniProtKB-KW"/>
</dbReference>
<feature type="compositionally biased region" description="Acidic residues" evidence="12">
    <location>
        <begin position="706"/>
        <end position="716"/>
    </location>
</feature>
<feature type="compositionally biased region" description="Low complexity" evidence="12">
    <location>
        <begin position="31"/>
        <end position="40"/>
    </location>
</feature>
<dbReference type="InterPro" id="IPR036034">
    <property type="entry name" value="PDZ_sf"/>
</dbReference>
<dbReference type="InterPro" id="IPR053793">
    <property type="entry name" value="PB1-like"/>
</dbReference>
<dbReference type="FunFam" id="3.10.20.90:FF:000031">
    <property type="entry name" value="Partitioning defective 6 homolog alpha"/>
    <property type="match status" value="1"/>
</dbReference>
<feature type="domain" description="PDZ" evidence="13">
    <location>
        <begin position="585"/>
        <end position="678"/>
    </location>
</feature>
<keyword evidence="16" id="KW-1185">Reference proteome</keyword>
<dbReference type="GO" id="GO:0005923">
    <property type="term" value="C:bicellular tight junction"/>
    <property type="evidence" value="ECO:0007669"/>
    <property type="project" value="UniProtKB-SubCell"/>
</dbReference>
<dbReference type="Ensembl" id="ENSSHAT00000039987.1">
    <property type="protein sequence ID" value="ENSSHAP00000036414.1"/>
    <property type="gene ID" value="ENSSHAG00000032109.1"/>
</dbReference>
<dbReference type="GeneTree" id="ENSGT00950000183211"/>
<dbReference type="PANTHER" id="PTHR14102">
    <property type="entry name" value="PAR-6-RELATED"/>
    <property type="match status" value="1"/>
</dbReference>
<evidence type="ECO:0000256" key="9">
    <source>
        <dbReference type="ARBA" id="ARBA00022949"/>
    </source>
</evidence>
<dbReference type="InterPro" id="IPR000270">
    <property type="entry name" value="PB1_dom"/>
</dbReference>
<evidence type="ECO:0000256" key="10">
    <source>
        <dbReference type="ARBA" id="ARBA00023136"/>
    </source>
</evidence>
<reference evidence="15 16" key="1">
    <citation type="journal article" date="2011" name="Proc. Natl. Acad. Sci. U.S.A.">
        <title>Genetic diversity and population structure of the endangered marsupial Sarcophilus harrisii (Tasmanian devil).</title>
        <authorList>
            <person name="Miller W."/>
            <person name="Hayes V.M."/>
            <person name="Ratan A."/>
            <person name="Petersen D.C."/>
            <person name="Wittekindt N.E."/>
            <person name="Miller J."/>
            <person name="Walenz B."/>
            <person name="Knight J."/>
            <person name="Qi J."/>
            <person name="Zhao F."/>
            <person name="Wang Q."/>
            <person name="Bedoya-Reina O.C."/>
            <person name="Katiyar N."/>
            <person name="Tomsho L.P."/>
            <person name="Kasson L.M."/>
            <person name="Hardie R.A."/>
            <person name="Woodbridge P."/>
            <person name="Tindall E.A."/>
            <person name="Bertelsen M.F."/>
            <person name="Dixon D."/>
            <person name="Pyecroft S."/>
            <person name="Helgen K.M."/>
            <person name="Lesk A.M."/>
            <person name="Pringle T.H."/>
            <person name="Patterson N."/>
            <person name="Zhang Y."/>
            <person name="Kreiss A."/>
            <person name="Woods G.M."/>
            <person name="Jones M.E."/>
            <person name="Schuster S.C."/>
        </authorList>
    </citation>
    <scope>NUCLEOTIDE SEQUENCE [LARGE SCALE GENOMIC DNA]</scope>
</reference>
<dbReference type="PANTHER" id="PTHR14102:SF9">
    <property type="entry name" value="PARTITIONING DEFECTIVE 6 HOMOLOG ALPHA"/>
    <property type="match status" value="1"/>
</dbReference>
<protein>
    <submittedName>
        <fullName evidence="15">Par-6 family cell polarity regulator alpha</fullName>
    </submittedName>
</protein>
<keyword evidence="10" id="KW-0472">Membrane</keyword>
<proteinExistence type="inferred from homology"/>
<reference evidence="15" key="3">
    <citation type="submission" date="2025-09" db="UniProtKB">
        <authorList>
            <consortium name="Ensembl"/>
        </authorList>
    </citation>
    <scope>IDENTIFICATION</scope>
</reference>
<feature type="domain" description="PB1" evidence="14">
    <location>
        <begin position="448"/>
        <end position="524"/>
    </location>
</feature>
<evidence type="ECO:0000313" key="16">
    <source>
        <dbReference type="Proteomes" id="UP000007648"/>
    </source>
</evidence>
<feature type="compositionally biased region" description="Basic and acidic residues" evidence="12">
    <location>
        <begin position="772"/>
        <end position="782"/>
    </location>
</feature>
<sequence>MQGPARVILEGLGVGVRPGPLRPPYRPSLERSLGGAASLGRGSGRQDSGGCARATVAFPALPHPAPGEKRGPRRVMTGTRRAPPGPGGRGGEAHRHTPTREPAGAAGGRRPAPSHQLPRERCLRVPSVRALGASPSPTRMTSWSVPTSPPPLPSPVLGRAALGQRGEREGSGEGAGRALLQGAGGGSRGGAGLCTCAASASAPARPGPGPAMAKPQRTPARSPDSIIEVKSKVRAPAPCPSPPRPAGSRLPFSIPGPPPAPLPPCPPLPAFSPRILGRSGGSPCGACIWGRGPALPADPCRAYRASPWGGVRAQPGLPAAAAAAADSRSCPLHSAPPPTPTRSAPPLSPPPISCSASLLPALPGVPSRLRSPPSASPRGPLPGEGTRAGVGWSASVCARVRVRACPCARVSVCARVRVRACPARGRLCPPRWLGPLSKAARSLTQAPSPQFDAEFRRFALPRASVGGFQEFSRLLRAVHQIPGLDVLLGYTDVHGDLLPLTNDDNLHRALASTHPPLRLLVQKREADPTGMAFTSNSLQRRKKGLLLRPAAPHRTRPPLLISLPQDFRQISSVIDVDLLPESHRRVKLHKHGSDRPLGFYIRDGVSVRVAPQGLEKVPGIFISRLVRGGLAESTGLLAVSDEILEVNGIDVAGKSLDQVTDMMVANSHNLIVTVKPANQRNNVVRAGAGRPAGVQPTAPLPPAEVPEPDSDEDSDLVIESHGLPGYLPPCPNGTPPAPSPRDLRPSRSLPGSRGSLQSLDSQDGASPARGGSLREDGSGVTL</sequence>
<organism evidence="15 16">
    <name type="scientific">Sarcophilus harrisii</name>
    <name type="common">Tasmanian devil</name>
    <name type="synonym">Sarcophilus laniarius</name>
    <dbReference type="NCBI Taxonomy" id="9305"/>
    <lineage>
        <taxon>Eukaryota</taxon>
        <taxon>Metazoa</taxon>
        <taxon>Chordata</taxon>
        <taxon>Craniata</taxon>
        <taxon>Vertebrata</taxon>
        <taxon>Euteleostomi</taxon>
        <taxon>Mammalia</taxon>
        <taxon>Metatheria</taxon>
        <taxon>Dasyuromorphia</taxon>
        <taxon>Dasyuridae</taxon>
        <taxon>Sarcophilus</taxon>
    </lineage>
</organism>
<feature type="region of interest" description="Disordered" evidence="12">
    <location>
        <begin position="687"/>
        <end position="782"/>
    </location>
</feature>
<keyword evidence="9" id="KW-0965">Cell junction</keyword>
<dbReference type="PROSITE" id="PS50106">
    <property type="entry name" value="PDZ"/>
    <property type="match status" value="1"/>
</dbReference>
<dbReference type="InterPro" id="IPR051741">
    <property type="entry name" value="PAR6_homolog"/>
</dbReference>
<keyword evidence="6" id="KW-1003">Cell membrane</keyword>
<dbReference type="InterPro" id="IPR034868">
    <property type="entry name" value="PB1_Par6"/>
</dbReference>
<reference evidence="15" key="2">
    <citation type="submission" date="2025-08" db="UniProtKB">
        <authorList>
            <consortium name="Ensembl"/>
        </authorList>
    </citation>
    <scope>IDENTIFICATION</scope>
</reference>
<evidence type="ECO:0000313" key="15">
    <source>
        <dbReference type="Ensembl" id="ENSSHAP00000036414.1"/>
    </source>
</evidence>
<dbReference type="Pfam" id="PF00595">
    <property type="entry name" value="PDZ"/>
    <property type="match status" value="1"/>
</dbReference>
<evidence type="ECO:0000256" key="8">
    <source>
        <dbReference type="ARBA" id="ARBA00022618"/>
    </source>
</evidence>
<dbReference type="SUPFAM" id="SSF54277">
    <property type="entry name" value="CAD &amp; PB1 domains"/>
    <property type="match status" value="1"/>
</dbReference>
<evidence type="ECO:0000256" key="11">
    <source>
        <dbReference type="ARBA" id="ARBA00023306"/>
    </source>
</evidence>
<dbReference type="GO" id="GO:0060341">
    <property type="term" value="P:regulation of cellular localization"/>
    <property type="evidence" value="ECO:0007669"/>
    <property type="project" value="TreeGrafter"/>
</dbReference>
<keyword evidence="7" id="KW-0963">Cytoplasm</keyword>
<dbReference type="AlphaFoldDB" id="A0A7N4V3E8"/>
<accession>A0A7N4V3E8</accession>
<feature type="region of interest" description="Disordered" evidence="12">
    <location>
        <begin position="14"/>
        <end position="223"/>
    </location>
</feature>
<feature type="compositionally biased region" description="Low complexity" evidence="12">
    <location>
        <begin position="746"/>
        <end position="759"/>
    </location>
</feature>
<dbReference type="SUPFAM" id="SSF50156">
    <property type="entry name" value="PDZ domain-like"/>
    <property type="match status" value="1"/>
</dbReference>
<evidence type="ECO:0000256" key="2">
    <source>
        <dbReference type="ARBA" id="ARBA00004435"/>
    </source>
</evidence>
<dbReference type="PROSITE" id="PS51745">
    <property type="entry name" value="PB1"/>
    <property type="match status" value="1"/>
</dbReference>
<dbReference type="GO" id="GO:0005634">
    <property type="term" value="C:nucleus"/>
    <property type="evidence" value="ECO:0007669"/>
    <property type="project" value="TreeGrafter"/>
</dbReference>
<feature type="region of interest" description="Disordered" evidence="12">
    <location>
        <begin position="328"/>
        <end position="349"/>
    </location>
</feature>
<dbReference type="GO" id="GO:0016324">
    <property type="term" value="C:apical plasma membrane"/>
    <property type="evidence" value="ECO:0007669"/>
    <property type="project" value="TreeGrafter"/>
</dbReference>
<evidence type="ECO:0000256" key="5">
    <source>
        <dbReference type="ARBA" id="ARBA00022427"/>
    </source>
</evidence>
<dbReference type="InterPro" id="IPR001478">
    <property type="entry name" value="PDZ"/>
</dbReference>
<dbReference type="GO" id="GO:0007098">
    <property type="term" value="P:centrosome cycle"/>
    <property type="evidence" value="ECO:0007669"/>
    <property type="project" value="TreeGrafter"/>
</dbReference>
<dbReference type="Gene3D" id="2.30.42.10">
    <property type="match status" value="1"/>
</dbReference>
<name>A0A7N4V3E8_SARHA</name>
<dbReference type="GO" id="GO:0005938">
    <property type="term" value="C:cell cortex"/>
    <property type="evidence" value="ECO:0007669"/>
    <property type="project" value="TreeGrafter"/>
</dbReference>
<evidence type="ECO:0000259" key="13">
    <source>
        <dbReference type="PROSITE" id="PS50106"/>
    </source>
</evidence>
<dbReference type="CDD" id="cd06403">
    <property type="entry name" value="PB1_Par6"/>
    <property type="match status" value="1"/>
</dbReference>
<feature type="compositionally biased region" description="Low complexity" evidence="12">
    <location>
        <begin position="100"/>
        <end position="113"/>
    </location>
</feature>
<evidence type="ECO:0000256" key="3">
    <source>
        <dbReference type="ARBA" id="ARBA00004496"/>
    </source>
</evidence>
<dbReference type="Gene3D" id="3.10.20.90">
    <property type="entry name" value="Phosphatidylinositol 3-kinase Catalytic Subunit, Chain A, domain 1"/>
    <property type="match status" value="1"/>
</dbReference>
<evidence type="ECO:0000256" key="1">
    <source>
        <dbReference type="ARBA" id="ARBA00004236"/>
    </source>
</evidence>
<keyword evidence="8" id="KW-0132">Cell division</keyword>
<keyword evidence="5" id="KW-0796">Tight junction</keyword>